<name>A0A4U5JWK9_9GAMM</name>
<feature type="domain" description="Lipid/polyisoprenoid-binding YceI-like" evidence="2">
    <location>
        <begin position="37"/>
        <end position="202"/>
    </location>
</feature>
<dbReference type="SUPFAM" id="SSF101874">
    <property type="entry name" value="YceI-like"/>
    <property type="match status" value="1"/>
</dbReference>
<dbReference type="InterPro" id="IPR007372">
    <property type="entry name" value="Lipid/polyisoprenoid-bd_YceI"/>
</dbReference>
<evidence type="ECO:0000259" key="2">
    <source>
        <dbReference type="SMART" id="SM00867"/>
    </source>
</evidence>
<evidence type="ECO:0000313" key="3">
    <source>
        <dbReference type="EMBL" id="TKR30869.1"/>
    </source>
</evidence>
<evidence type="ECO:0000313" key="4">
    <source>
        <dbReference type="Proteomes" id="UP000308707"/>
    </source>
</evidence>
<keyword evidence="4" id="KW-1185">Reference proteome</keyword>
<dbReference type="PANTHER" id="PTHR34406">
    <property type="entry name" value="PROTEIN YCEI"/>
    <property type="match status" value="1"/>
</dbReference>
<feature type="region of interest" description="Disordered" evidence="1">
    <location>
        <begin position="200"/>
        <end position="234"/>
    </location>
</feature>
<dbReference type="OrthoDB" id="9811006at2"/>
<accession>A0A4U5JWK9</accession>
<dbReference type="RefSeq" id="WP_137267300.1">
    <property type="nucleotide sequence ID" value="NZ_SZUA01000002.1"/>
</dbReference>
<proteinExistence type="predicted"/>
<reference evidence="3 4" key="1">
    <citation type="submission" date="2019-04" db="EMBL/GenBank/DDBJ databases">
        <title>Reference strain of H23.</title>
        <authorList>
            <person name="Luo X."/>
        </authorList>
    </citation>
    <scope>NUCLEOTIDE SEQUENCE [LARGE SCALE GENOMIC DNA]</scope>
    <source>
        <strain evidence="3 4">H23</strain>
    </source>
</reference>
<dbReference type="AlphaFoldDB" id="A0A4U5JWK9"/>
<dbReference type="Proteomes" id="UP000308707">
    <property type="component" value="Unassembled WGS sequence"/>
</dbReference>
<sequence length="234" mass="25556">MSRRKPFLTISTPALSGVLALLLALAYLPSAAAETVRYRLDPVHTRVMFAISHAGFSNAIGTVSGSTGTLQFDPQDWSATKLEVRVPLERIDLGDDDWNDAAIGGRLLNVDAYPEATFVSTRIEPIDAEHASVYGLLQLHGVKREIKMDVKLNALKRHPMPPFRRTAGFSATVTLNRMDFGIDSWKAVIGNQVELRIEAEAVPDNGKDKNKDESPHAFDADAEEPAAPPAQETP</sequence>
<dbReference type="EMBL" id="SZUA01000002">
    <property type="protein sequence ID" value="TKR30869.1"/>
    <property type="molecule type" value="Genomic_DNA"/>
</dbReference>
<gene>
    <name evidence="3" type="ORF">FCE95_12310</name>
</gene>
<dbReference type="Gene3D" id="2.40.128.110">
    <property type="entry name" value="Lipid/polyisoprenoid-binding, YceI-like"/>
    <property type="match status" value="1"/>
</dbReference>
<dbReference type="PANTHER" id="PTHR34406:SF1">
    <property type="entry name" value="PROTEIN YCEI"/>
    <property type="match status" value="1"/>
</dbReference>
<dbReference type="SMART" id="SM00867">
    <property type="entry name" value="YceI"/>
    <property type="match status" value="1"/>
</dbReference>
<comment type="caution">
    <text evidence="3">The sequence shown here is derived from an EMBL/GenBank/DDBJ whole genome shotgun (WGS) entry which is preliminary data.</text>
</comment>
<protein>
    <submittedName>
        <fullName evidence="3">Polyisoprenoid-binding protein</fullName>
    </submittedName>
</protein>
<feature type="compositionally biased region" description="Basic and acidic residues" evidence="1">
    <location>
        <begin position="200"/>
        <end position="219"/>
    </location>
</feature>
<dbReference type="Pfam" id="PF04264">
    <property type="entry name" value="YceI"/>
    <property type="match status" value="1"/>
</dbReference>
<organism evidence="3 4">
    <name type="scientific">Luteimonas gilva</name>
    <dbReference type="NCBI Taxonomy" id="2572684"/>
    <lineage>
        <taxon>Bacteria</taxon>
        <taxon>Pseudomonadati</taxon>
        <taxon>Pseudomonadota</taxon>
        <taxon>Gammaproteobacteria</taxon>
        <taxon>Lysobacterales</taxon>
        <taxon>Lysobacteraceae</taxon>
        <taxon>Luteimonas</taxon>
    </lineage>
</organism>
<evidence type="ECO:0000256" key="1">
    <source>
        <dbReference type="SAM" id="MobiDB-lite"/>
    </source>
</evidence>
<dbReference type="InterPro" id="IPR036761">
    <property type="entry name" value="TTHA0802/YceI-like_sf"/>
</dbReference>